<dbReference type="GO" id="GO:0055085">
    <property type="term" value="P:transmembrane transport"/>
    <property type="evidence" value="ECO:0007669"/>
    <property type="project" value="InterPro"/>
</dbReference>
<dbReference type="Proteomes" id="UP000242015">
    <property type="component" value="Unassembled WGS sequence"/>
</dbReference>
<name>A0A2R6CBG3_9ARCH</name>
<feature type="transmembrane region" description="Helical" evidence="7">
    <location>
        <begin position="97"/>
        <end position="119"/>
    </location>
</feature>
<dbReference type="Gene3D" id="1.10.3720.10">
    <property type="entry name" value="MetI-like"/>
    <property type="match status" value="1"/>
</dbReference>
<keyword evidence="4 7" id="KW-0812">Transmembrane</keyword>
<comment type="similarity">
    <text evidence="7">Belongs to the binding-protein-dependent transport system permease family.</text>
</comment>
<dbReference type="InterPro" id="IPR025966">
    <property type="entry name" value="OppC_N"/>
</dbReference>
<keyword evidence="5 7" id="KW-1133">Transmembrane helix</keyword>
<evidence type="ECO:0000256" key="6">
    <source>
        <dbReference type="ARBA" id="ARBA00023136"/>
    </source>
</evidence>
<feature type="transmembrane region" description="Helical" evidence="7">
    <location>
        <begin position="259"/>
        <end position="279"/>
    </location>
</feature>
<sequence>MQGLGSKLSETIQITKSLLKDKGGFAGFVIVALFYITAIVIALRPQLSGYNPYAINISNELLPPSLSFPFGTDNLGRSVLAEVLAATPLDALVSTTVVLSSALIGGLLGVVAGYLGGIFEEIIMRITDAFLAFPALILAVGVSAALGPGAINAMIALIVVSWPTYARLTRGDTLVIRELPFVKSAKLSGRSVFYILRKHILPNVSSSLISYATVNVGFAIIAFSVLGYLGLGAQPPSVEWGALVFQGQSYLRTAPWFPLAPALLILVVTLGFSFLGDALRDALDPTKKK</sequence>
<feature type="domain" description="ABC transmembrane type-1" evidence="8">
    <location>
        <begin position="91"/>
        <end position="276"/>
    </location>
</feature>
<evidence type="ECO:0000256" key="1">
    <source>
        <dbReference type="ARBA" id="ARBA00004651"/>
    </source>
</evidence>
<dbReference type="Pfam" id="PF12911">
    <property type="entry name" value="OppC_N"/>
    <property type="match status" value="1"/>
</dbReference>
<gene>
    <name evidence="9" type="ORF">B9Q04_06590</name>
</gene>
<evidence type="ECO:0000256" key="5">
    <source>
        <dbReference type="ARBA" id="ARBA00022989"/>
    </source>
</evidence>
<dbReference type="GO" id="GO:0005886">
    <property type="term" value="C:plasma membrane"/>
    <property type="evidence" value="ECO:0007669"/>
    <property type="project" value="UniProtKB-SubCell"/>
</dbReference>
<feature type="transmembrane region" description="Helical" evidence="7">
    <location>
        <begin position="131"/>
        <end position="159"/>
    </location>
</feature>
<protein>
    <recommendedName>
        <fullName evidence="8">ABC transmembrane type-1 domain-containing protein</fullName>
    </recommendedName>
</protein>
<comment type="caution">
    <text evidence="9">The sequence shown here is derived from an EMBL/GenBank/DDBJ whole genome shotgun (WGS) entry which is preliminary data.</text>
</comment>
<dbReference type="PANTHER" id="PTHR43386">
    <property type="entry name" value="OLIGOPEPTIDE TRANSPORT SYSTEM PERMEASE PROTEIN APPC"/>
    <property type="match status" value="1"/>
</dbReference>
<evidence type="ECO:0000256" key="2">
    <source>
        <dbReference type="ARBA" id="ARBA00022448"/>
    </source>
</evidence>
<comment type="subcellular location">
    <subcellularLocation>
        <location evidence="1 7">Cell membrane</location>
        <topology evidence="1 7">Multi-pass membrane protein</topology>
    </subcellularLocation>
</comment>
<evidence type="ECO:0000259" key="8">
    <source>
        <dbReference type="PROSITE" id="PS50928"/>
    </source>
</evidence>
<evidence type="ECO:0000313" key="9">
    <source>
        <dbReference type="EMBL" id="PSO08242.1"/>
    </source>
</evidence>
<dbReference type="InterPro" id="IPR035906">
    <property type="entry name" value="MetI-like_sf"/>
</dbReference>
<dbReference type="InterPro" id="IPR000515">
    <property type="entry name" value="MetI-like"/>
</dbReference>
<dbReference type="PANTHER" id="PTHR43386:SF1">
    <property type="entry name" value="D,D-DIPEPTIDE TRANSPORT SYSTEM PERMEASE PROTEIN DDPC-RELATED"/>
    <property type="match status" value="1"/>
</dbReference>
<evidence type="ECO:0000256" key="7">
    <source>
        <dbReference type="RuleBase" id="RU363032"/>
    </source>
</evidence>
<proteinExistence type="inferred from homology"/>
<keyword evidence="3" id="KW-1003">Cell membrane</keyword>
<evidence type="ECO:0000313" key="10">
    <source>
        <dbReference type="Proteomes" id="UP000242015"/>
    </source>
</evidence>
<feature type="transmembrane region" description="Helical" evidence="7">
    <location>
        <begin position="23"/>
        <end position="43"/>
    </location>
</feature>
<dbReference type="Pfam" id="PF00528">
    <property type="entry name" value="BPD_transp_1"/>
    <property type="match status" value="1"/>
</dbReference>
<dbReference type="SUPFAM" id="SSF161098">
    <property type="entry name" value="MetI-like"/>
    <property type="match status" value="1"/>
</dbReference>
<organism evidence="9 10">
    <name type="scientific">Candidatus Marsarchaeota G2 archaeon BE_D</name>
    <dbReference type="NCBI Taxonomy" id="1978158"/>
    <lineage>
        <taxon>Archaea</taxon>
        <taxon>Candidatus Marsarchaeota</taxon>
        <taxon>Candidatus Marsarchaeota group 2</taxon>
    </lineage>
</organism>
<dbReference type="EMBL" id="NEXF01000116">
    <property type="protein sequence ID" value="PSO08242.1"/>
    <property type="molecule type" value="Genomic_DNA"/>
</dbReference>
<accession>A0A2R6CBG3</accession>
<dbReference type="CDD" id="cd06261">
    <property type="entry name" value="TM_PBP2"/>
    <property type="match status" value="1"/>
</dbReference>
<dbReference type="InterPro" id="IPR050366">
    <property type="entry name" value="BP-dependent_transpt_permease"/>
</dbReference>
<keyword evidence="2 7" id="KW-0813">Transport</keyword>
<keyword evidence="6 7" id="KW-0472">Membrane</keyword>
<dbReference type="AlphaFoldDB" id="A0A2R6CBG3"/>
<feature type="transmembrane region" description="Helical" evidence="7">
    <location>
        <begin position="208"/>
        <end position="231"/>
    </location>
</feature>
<reference evidence="9 10" key="1">
    <citation type="submission" date="2017-04" db="EMBL/GenBank/DDBJ databases">
        <title>Novel microbial lineages endemic to geothermal iron-oxide mats fill important gaps in the evolutionary history of Archaea.</title>
        <authorList>
            <person name="Jay Z.J."/>
            <person name="Beam J.P."/>
            <person name="Dlakic M."/>
            <person name="Rusch D.B."/>
            <person name="Kozubal M.A."/>
            <person name="Inskeep W.P."/>
        </authorList>
    </citation>
    <scope>NUCLEOTIDE SEQUENCE [LARGE SCALE GENOMIC DNA]</scope>
    <source>
        <strain evidence="9">BE_D</strain>
    </source>
</reference>
<evidence type="ECO:0000256" key="4">
    <source>
        <dbReference type="ARBA" id="ARBA00022692"/>
    </source>
</evidence>
<dbReference type="PROSITE" id="PS50928">
    <property type="entry name" value="ABC_TM1"/>
    <property type="match status" value="1"/>
</dbReference>
<evidence type="ECO:0000256" key="3">
    <source>
        <dbReference type="ARBA" id="ARBA00022475"/>
    </source>
</evidence>